<dbReference type="RefSeq" id="WP_086943892.1">
    <property type="nucleotide sequence ID" value="NZ_FONM01000027.1"/>
</dbReference>
<dbReference type="GO" id="GO:0046872">
    <property type="term" value="F:metal ion binding"/>
    <property type="evidence" value="ECO:0007669"/>
    <property type="project" value="UniProtKB-KW"/>
</dbReference>
<dbReference type="Pfam" id="PF08841">
    <property type="entry name" value="DDR"/>
    <property type="match status" value="1"/>
</dbReference>
<dbReference type="InterPro" id="IPR030994">
    <property type="entry name" value="DDR_dom"/>
</dbReference>
<dbReference type="SUPFAM" id="SSF53067">
    <property type="entry name" value="Actin-like ATPase domain"/>
    <property type="match status" value="2"/>
</dbReference>
<keyword evidence="1" id="KW-0479">Metal-binding</keyword>
<feature type="binding site" evidence="2">
    <location>
        <position position="595"/>
    </location>
    <ligand>
        <name>ATP</name>
        <dbReference type="ChEBI" id="CHEBI:30616"/>
    </ligand>
</feature>
<evidence type="ECO:0000256" key="1">
    <source>
        <dbReference type="PIRSR" id="PIRSR011502-1"/>
    </source>
</evidence>
<dbReference type="Proteomes" id="UP000195985">
    <property type="component" value="Unassembled WGS sequence"/>
</dbReference>
<dbReference type="NCBIfam" id="TIGR04491">
    <property type="entry name" value="reactive_PduG"/>
    <property type="match status" value="1"/>
</dbReference>
<organism evidence="5 6">
    <name type="scientific">Trichococcus pasteurii</name>
    <dbReference type="NCBI Taxonomy" id="43064"/>
    <lineage>
        <taxon>Bacteria</taxon>
        <taxon>Bacillati</taxon>
        <taxon>Bacillota</taxon>
        <taxon>Bacilli</taxon>
        <taxon>Lactobacillales</taxon>
        <taxon>Carnobacteriaceae</taxon>
        <taxon>Trichococcus</taxon>
    </lineage>
</organism>
<dbReference type="Gene3D" id="3.90.470.30">
    <property type="match status" value="1"/>
</dbReference>
<keyword evidence="2" id="KW-0067">ATP-binding</keyword>
<feature type="binding site" evidence="2">
    <location>
        <begin position="561"/>
        <end position="562"/>
    </location>
    <ligand>
        <name>ATP</name>
        <dbReference type="ChEBI" id="CHEBI:30616"/>
    </ligand>
</feature>
<keyword evidence="1" id="KW-0460">Magnesium</keyword>
<evidence type="ECO:0000256" key="2">
    <source>
        <dbReference type="PIRSR" id="PIRSR011502-2"/>
    </source>
</evidence>
<dbReference type="InterPro" id="IPR040916">
    <property type="entry name" value="DDR_swiveling"/>
</dbReference>
<evidence type="ECO:0000313" key="5">
    <source>
        <dbReference type="EMBL" id="SLM53196.1"/>
    </source>
</evidence>
<dbReference type="InterPro" id="IPR012340">
    <property type="entry name" value="NA-bd_OB-fold"/>
</dbReference>
<dbReference type="InterPro" id="IPR043129">
    <property type="entry name" value="ATPase_NBD"/>
</dbReference>
<dbReference type="Gene3D" id="2.40.50.140">
    <property type="entry name" value="Nucleic acid-binding proteins"/>
    <property type="match status" value="1"/>
</dbReference>
<accession>A0A1W1IJK1</accession>
<feature type="binding site" evidence="1">
    <location>
        <position position="187"/>
    </location>
    <ligand>
        <name>Mg(2+)</name>
        <dbReference type="ChEBI" id="CHEBI:18420"/>
    </ligand>
</feature>
<dbReference type="GO" id="GO:0005524">
    <property type="term" value="F:ATP binding"/>
    <property type="evidence" value="ECO:0007669"/>
    <property type="project" value="UniProtKB-KW"/>
</dbReference>
<dbReference type="EMBL" id="FWEY01000013">
    <property type="protein sequence ID" value="SLM53196.1"/>
    <property type="molecule type" value="Genomic_DNA"/>
</dbReference>
<feature type="domain" description="DD-reactivating factor swiveling" evidence="4">
    <location>
        <begin position="92"/>
        <end position="258"/>
    </location>
</feature>
<feature type="binding site" evidence="1">
    <location>
        <position position="170"/>
    </location>
    <ligand>
        <name>Mg(2+)</name>
        <dbReference type="ChEBI" id="CHEBI:18420"/>
    </ligand>
</feature>
<keyword evidence="6" id="KW-1185">Reference proteome</keyword>
<evidence type="ECO:0000259" key="4">
    <source>
        <dbReference type="Pfam" id="PF18427"/>
    </source>
</evidence>
<evidence type="ECO:0000313" key="6">
    <source>
        <dbReference type="Proteomes" id="UP000195985"/>
    </source>
</evidence>
<feature type="binding site" evidence="1">
    <location>
        <position position="104"/>
    </location>
    <ligand>
        <name>Mg(2+)</name>
        <dbReference type="ChEBI" id="CHEBI:18420"/>
    </ligand>
</feature>
<feature type="binding site" evidence="2">
    <location>
        <begin position="463"/>
        <end position="466"/>
    </location>
    <ligand>
        <name>ATP</name>
        <dbReference type="ChEBI" id="CHEBI:30616"/>
    </ligand>
</feature>
<feature type="domain" description="Diol dehydratase reactivase ATPase-like" evidence="3">
    <location>
        <begin position="280"/>
        <end position="605"/>
    </location>
</feature>
<evidence type="ECO:0000259" key="3">
    <source>
        <dbReference type="Pfam" id="PF08841"/>
    </source>
</evidence>
<dbReference type="Gene3D" id="3.50.30.70">
    <property type="entry name" value="Swiveling domain of dehydratase reactivase alpha subunit"/>
    <property type="match status" value="1"/>
</dbReference>
<dbReference type="InterPro" id="IPR009191">
    <property type="entry name" value="DDRA"/>
</dbReference>
<sequence>MEIIAGVDIGNATTEVALSKSDNGKIEFLSSGIVPTTGIKGTEENTQGVFNSLEQALKKVSMELKDLDLVRVNEAAPVIGDVAMETITETIITESTMIGHNPSTPGGVGLGIGNTIYIEDLDSIQVENLTKDDQFIVLILKDINFLEAAARINAGVKRGINITAAVVQKDDGVLISNRLERKIPIVDEVTLLERVPIAMKAAVEVADQGGVVETLSNPYGIATVFGLSSEQTKLIVPVSRALIGNRSAVVIRTPKGDVQEKRIPAGKIHIDGLRRKEMADVQDGASKIMESVKLCAPVQDIKGEAGTNAGGMLERVRQVMAGLTNQKIADIKIQDLLAVDTFIPQKIKGGLAEEFSMENAVGIAAMVKADKLQMQMIADKLQDKLKVAVEVGGVEADMAIRGALTTPGTSSPLAILDMGAGSTDASVINKQGEISSIHLAGAGNMVTMLIKSELGLEDFDLAEDIKKYPLAKVESLFHIRHEDGTVEFFENPLKPSEFAKVVILKDGMLIPIDGQSSLEKIRTIRKSAKEKVFVENCIRALNIVSPTGNIRDIEFVVLVGGSSLDFEVPHLVTDALSQYGIVAGRGNIRGIEGPRNAVATGLVLALNGSRQKADEK</sequence>
<protein>
    <submittedName>
        <fullName evidence="5">Diol dehydratase-reactivating factor alpha subunit</fullName>
    </submittedName>
</protein>
<dbReference type="AlphaFoldDB" id="A0A1W1IJK1"/>
<dbReference type="SUPFAM" id="SSF82317">
    <property type="entry name" value="Swiveling domain of dehydratase reactivase alpha subunit"/>
    <property type="match status" value="1"/>
</dbReference>
<feature type="binding site" evidence="2">
    <location>
        <begin position="11"/>
        <end position="13"/>
    </location>
    <ligand>
        <name>ATP</name>
        <dbReference type="ChEBI" id="CHEBI:30616"/>
    </ligand>
</feature>
<dbReference type="STRING" id="43064.SAMN04488086_1278"/>
<dbReference type="Gene3D" id="3.30.420.40">
    <property type="match status" value="2"/>
</dbReference>
<dbReference type="InterPro" id="IPR028975">
    <property type="entry name" value="DDRA_swiveling_dom_sf"/>
</dbReference>
<dbReference type="PIRSF" id="PIRSF011502">
    <property type="entry name" value="DdrA_PduG"/>
    <property type="match status" value="1"/>
</dbReference>
<proteinExistence type="predicted"/>
<reference evidence="6" key="1">
    <citation type="submission" date="2016-04" db="EMBL/GenBank/DDBJ databases">
        <authorList>
            <person name="Strepis N."/>
        </authorList>
    </citation>
    <scope>NUCLEOTIDE SEQUENCE [LARGE SCALE GENOMIC DNA]</scope>
</reference>
<dbReference type="OrthoDB" id="4676896at2"/>
<keyword evidence="2" id="KW-0547">Nucleotide-binding</keyword>
<gene>
    <name evidence="5" type="ORF">TPAS_2923</name>
</gene>
<name>A0A1W1IJK1_9LACT</name>
<dbReference type="Pfam" id="PF18427">
    <property type="entry name" value="DDR_swiveling"/>
    <property type="match status" value="1"/>
</dbReference>